<dbReference type="SUPFAM" id="SSF52540">
    <property type="entry name" value="P-loop containing nucleoside triphosphate hydrolases"/>
    <property type="match status" value="1"/>
</dbReference>
<dbReference type="AlphaFoldDB" id="A0AB37UBA2"/>
<proteinExistence type="predicted"/>
<dbReference type="InterPro" id="IPR049052">
    <property type="entry name" value="nSTAND1"/>
</dbReference>
<sequence length="498" mass="56816">MRTIDCQEAIEAIDELMLLKAGRRLSQDEQLVIEAAWEDKHYKEIAQTHSSTIDRLQRDVGQKLWILLTGILGNGEKITKKRLRSILERRMVTGFLLSSASSQSNPVNTSAIPVIGGQPPNVQTFFGREVELNQLREAIAHSRCVVLYGAPGIGKSALVAKLIDQISKQPHSQFNYLIWKSVHNSPPLKALLANLLKVLALKAFQEQRLREDTHQLTALFIEALSMRRCLLVLDSAEVWLRQQRDNSCNPYSEQYSEYASFFRTIVEEKHSSCIILTSREPFKDLMKLQRSGRPSDSFKLEGLNVKAAGEILRTRRLTDEQKWSELLEPYLGNPAAIELVASRIEKFFSGSVAKFLHYKTDLTSEIFRETLAHQYQPERLSILEQQILCYLAQRADNANDFVSFIQIIEDLHVRLPSSLSVSELMSSIENLNNLSLIIISKTGETKELFLNIKKIYSSREASKIITYSPRFFDIKYAYYCPQYPPLLLGGTSRCRRTS</sequence>
<comment type="caution">
    <text evidence="3">The sequence shown here is derived from an EMBL/GenBank/DDBJ whole genome shotgun (WGS) entry which is preliminary data.</text>
</comment>
<accession>A0AB37UBA2</accession>
<dbReference type="PANTHER" id="PTHR47691:SF3">
    <property type="entry name" value="HTH-TYPE TRANSCRIPTIONAL REGULATOR RV0890C-RELATED"/>
    <property type="match status" value="1"/>
</dbReference>
<dbReference type="InterPro" id="IPR058651">
    <property type="entry name" value="HTH_VMAP-M9"/>
</dbReference>
<dbReference type="PANTHER" id="PTHR47691">
    <property type="entry name" value="REGULATOR-RELATED"/>
    <property type="match status" value="1"/>
</dbReference>
<name>A0AB37UBA2_9CYAN</name>
<dbReference type="Pfam" id="PF20703">
    <property type="entry name" value="nSTAND1"/>
    <property type="match status" value="1"/>
</dbReference>
<dbReference type="Proteomes" id="UP000282574">
    <property type="component" value="Unassembled WGS sequence"/>
</dbReference>
<organism evidence="3 4">
    <name type="scientific">Chroococcidiopsis cubana SAG 39.79</name>
    <dbReference type="NCBI Taxonomy" id="388085"/>
    <lineage>
        <taxon>Bacteria</taxon>
        <taxon>Bacillati</taxon>
        <taxon>Cyanobacteriota</taxon>
        <taxon>Cyanophyceae</taxon>
        <taxon>Chroococcidiopsidales</taxon>
        <taxon>Chroococcidiopsidaceae</taxon>
        <taxon>Chroococcidiopsis</taxon>
    </lineage>
</organism>
<dbReference type="PRINTS" id="PR00364">
    <property type="entry name" value="DISEASERSIST"/>
</dbReference>
<evidence type="ECO:0008006" key="5">
    <source>
        <dbReference type="Google" id="ProtNLM"/>
    </source>
</evidence>
<dbReference type="Gene3D" id="3.40.50.300">
    <property type="entry name" value="P-loop containing nucleotide triphosphate hydrolases"/>
    <property type="match status" value="1"/>
</dbReference>
<dbReference type="RefSeq" id="WP_199755881.1">
    <property type="nucleotide sequence ID" value="NZ_JAVKZF010000001.1"/>
</dbReference>
<feature type="domain" description="Novel STAND NTPase 1" evidence="1">
    <location>
        <begin position="122"/>
        <end position="284"/>
    </location>
</feature>
<evidence type="ECO:0000313" key="3">
    <source>
        <dbReference type="EMBL" id="RUT02971.1"/>
    </source>
</evidence>
<gene>
    <name evidence="3" type="ORF">DSM107010_61550</name>
</gene>
<feature type="domain" description="vWA-MoxR associated protein N-terminal HTH" evidence="2">
    <location>
        <begin position="5"/>
        <end position="90"/>
    </location>
</feature>
<evidence type="ECO:0000313" key="4">
    <source>
        <dbReference type="Proteomes" id="UP000282574"/>
    </source>
</evidence>
<dbReference type="EMBL" id="RSCK01000103">
    <property type="protein sequence ID" value="RUT02971.1"/>
    <property type="molecule type" value="Genomic_DNA"/>
</dbReference>
<protein>
    <recommendedName>
        <fullName evidence="5">NACHT domain-containing protein</fullName>
    </recommendedName>
</protein>
<reference evidence="3 4" key="1">
    <citation type="journal article" date="2019" name="Genome Biol. Evol.">
        <title>Day and night: Metabolic profiles and evolutionary relationships of six axenic non-marine cyanobacteria.</title>
        <authorList>
            <person name="Will S.E."/>
            <person name="Henke P."/>
            <person name="Boedeker C."/>
            <person name="Huang S."/>
            <person name="Brinkmann H."/>
            <person name="Rohde M."/>
            <person name="Jarek M."/>
            <person name="Friedl T."/>
            <person name="Seufert S."/>
            <person name="Schumacher M."/>
            <person name="Overmann J."/>
            <person name="Neumann-Schaal M."/>
            <person name="Petersen J."/>
        </authorList>
    </citation>
    <scope>NUCLEOTIDE SEQUENCE [LARGE SCALE GENOMIC DNA]</scope>
    <source>
        <strain evidence="3 4">SAG 39.79</strain>
    </source>
</reference>
<dbReference type="InterPro" id="IPR027417">
    <property type="entry name" value="P-loop_NTPase"/>
</dbReference>
<evidence type="ECO:0000259" key="2">
    <source>
        <dbReference type="Pfam" id="PF26355"/>
    </source>
</evidence>
<keyword evidence="4" id="KW-1185">Reference proteome</keyword>
<evidence type="ECO:0000259" key="1">
    <source>
        <dbReference type="Pfam" id="PF20703"/>
    </source>
</evidence>
<dbReference type="Pfam" id="PF26355">
    <property type="entry name" value="HTH_VMAP-M9"/>
    <property type="match status" value="1"/>
</dbReference>